<dbReference type="InterPro" id="IPR028881">
    <property type="entry name" value="PAN2_UCH_dom"/>
</dbReference>
<dbReference type="SMART" id="SM00479">
    <property type="entry name" value="EXOIII"/>
    <property type="match status" value="1"/>
</dbReference>
<evidence type="ECO:0000256" key="3">
    <source>
        <dbReference type="ARBA" id="ARBA00022490"/>
    </source>
</evidence>
<dbReference type="InterPro" id="IPR048841">
    <property type="entry name" value="PAN2_N"/>
</dbReference>
<evidence type="ECO:0000256" key="5">
    <source>
        <dbReference type="ARBA" id="ARBA00022664"/>
    </source>
</evidence>
<dbReference type="GO" id="GO:0000932">
    <property type="term" value="C:P-body"/>
    <property type="evidence" value="ECO:0007669"/>
    <property type="project" value="TreeGrafter"/>
</dbReference>
<dbReference type="InterPro" id="IPR050785">
    <property type="entry name" value="PAN2-PAN3_catalytic_subunit"/>
</dbReference>
<comment type="catalytic activity">
    <reaction evidence="1">
        <text>Exonucleolytic cleavage of poly(A) to 5'-AMP.</text>
        <dbReference type="EC" id="3.1.13.4"/>
    </reaction>
</comment>
<keyword evidence="8" id="KW-0378">Hydrolase</keyword>
<dbReference type="GO" id="GO:0003676">
    <property type="term" value="F:nucleic acid binding"/>
    <property type="evidence" value="ECO:0007669"/>
    <property type="project" value="InterPro"/>
</dbReference>
<keyword evidence="5" id="KW-0507">mRNA processing</keyword>
<dbReference type="GO" id="GO:0046872">
    <property type="term" value="F:metal ion binding"/>
    <property type="evidence" value="ECO:0007669"/>
    <property type="project" value="UniProtKB-KW"/>
</dbReference>
<dbReference type="PROSITE" id="PS50235">
    <property type="entry name" value="USP_3"/>
    <property type="match status" value="1"/>
</dbReference>
<sequence length="1023" mass="116028">MTPYTSFYASQTDPVLRIMNHQKGILSLTSNSLKFTTRRGMPKFCVEGGPLRKLTAMSYSSANQHEVVLGSNNPSSGKNLCTFDLIKNCVTRTASYTDPVLCMALNVRQTVIGKQDGGIDIFDSRSDSVTKTFVGHSGTLADIDCKDHTLVTCGFSHRHNGYMVDPIVNVYDLRVMRPLSPLLFAAGASFVRLHPKFPNVAVVASALGQIQFIDMYNHTNVHLYQADVGGYMSSMEISPSGDYIAMADGFQMQLWSHGFNAQEQPPSMAVYANALDYATNTFPEEPFGVDDDVPLNTIGMPFYKEVLLSNWSTEMRFPKSGCVLPKHIDEEMLRRELIAHYDRDKYGARNSVARFVPPHMKKQGKSPKFISERLNEDCADACDEDIFSYVSSAPNVVPPCYGKLEIFYSRFGVDDYDFDYYNKTQYSGLETQIENSYVNAIVQLYRFVPEVFNIALQSIASVTDLQNPSLLAELGYLFDMLHKARGKNVRLANFQKTFTALPETLAMNLLDVDNTARRDKTRLRKLVLGFNRFLSERLAFDARSLPTGDVAAMLGQSMGTVWETEIGSNYCSSWQSTASTLFSIGMPAPPKLGIRKFNHSIVTFLEYALSQQLSTTPFCPNCRKYHLFEVTKVAKSLPPVLSLNLEMSEDDFRDLRGYRNWLLPEFYASMNKGRPVLKPVTTSTNTNEVRKYELFGYVAQITNEKNDSHLVSFVKIDNQHTRKSEWFLFNDFMVTPIPESEVFNMTYWWKTPLVIVYKHCDTPAHFDVQAFRKPRLDDTVLYRDNFAAGLTKTDRIIEYELLTQSEAPEPGTLMAIDAEFVELEPEAIEIRSDGTRSLIRPKRQALARVSVTRGDNGPMQGVPLIDDYIVTVDHISDYLTSFSGIELNDLNPQVSKHSLVTLQTAYRRLWLLLNLGCVFVGHSVGNDFRTINIHVPPSQVRDTAQFFYLPEMKRRLSLKFLAYILLKENVQRGNHDSIEDANTALRLYKRYLELKATGELENTLHKVYQEGQYMKFRPPGDLQ</sequence>
<dbReference type="RefSeq" id="XP_018983277.1">
    <property type="nucleotide sequence ID" value="XM_019129660.1"/>
</dbReference>
<evidence type="ECO:0000256" key="4">
    <source>
        <dbReference type="ARBA" id="ARBA00022574"/>
    </source>
</evidence>
<evidence type="ECO:0000256" key="1">
    <source>
        <dbReference type="ARBA" id="ARBA00001663"/>
    </source>
</evidence>
<accession>A0A1E3QJU0</accession>
<dbReference type="SUPFAM" id="SSF50978">
    <property type="entry name" value="WD40 repeat-like"/>
    <property type="match status" value="1"/>
</dbReference>
<dbReference type="InterPro" id="IPR036322">
    <property type="entry name" value="WD40_repeat_dom_sf"/>
</dbReference>
<evidence type="ECO:0000256" key="8">
    <source>
        <dbReference type="ARBA" id="ARBA00022801"/>
    </source>
</evidence>
<evidence type="ECO:0000256" key="9">
    <source>
        <dbReference type="ARBA" id="ARBA00022839"/>
    </source>
</evidence>
<protein>
    <recommendedName>
        <fullName evidence="10">USP domain-containing protein</fullName>
    </recommendedName>
</protein>
<dbReference type="EMBL" id="KV454437">
    <property type="protein sequence ID" value="ODQ77949.1"/>
    <property type="molecule type" value="Genomic_DNA"/>
</dbReference>
<dbReference type="InterPro" id="IPR036397">
    <property type="entry name" value="RNaseH_sf"/>
</dbReference>
<dbReference type="PANTHER" id="PTHR15728:SF0">
    <property type="entry name" value="PAN2-PAN3 DEADENYLATION COMPLEX CATALYTIC SUBUNIT PAN2"/>
    <property type="match status" value="1"/>
</dbReference>
<evidence type="ECO:0000313" key="12">
    <source>
        <dbReference type="Proteomes" id="UP000094336"/>
    </source>
</evidence>
<proteinExistence type="predicted"/>
<dbReference type="Gene3D" id="2.130.10.10">
    <property type="entry name" value="YVTN repeat-like/Quinoprotein amine dehydrogenase"/>
    <property type="match status" value="1"/>
</dbReference>
<keyword evidence="6" id="KW-0540">Nuclease</keyword>
<dbReference type="Gene3D" id="3.30.420.10">
    <property type="entry name" value="Ribonuclease H-like superfamily/Ribonuclease H"/>
    <property type="match status" value="1"/>
</dbReference>
<evidence type="ECO:0000256" key="7">
    <source>
        <dbReference type="ARBA" id="ARBA00022723"/>
    </source>
</evidence>
<dbReference type="Pfam" id="PF00929">
    <property type="entry name" value="RNase_T"/>
    <property type="match status" value="1"/>
</dbReference>
<dbReference type="InterPro" id="IPR038765">
    <property type="entry name" value="Papain-like_cys_pep_sf"/>
</dbReference>
<dbReference type="GO" id="GO:0004535">
    <property type="term" value="F:poly(A)-specific ribonuclease activity"/>
    <property type="evidence" value="ECO:0007669"/>
    <property type="project" value="UniProtKB-EC"/>
</dbReference>
<dbReference type="GeneID" id="30147513"/>
<dbReference type="GO" id="GO:0006397">
    <property type="term" value="P:mRNA processing"/>
    <property type="evidence" value="ECO:0007669"/>
    <property type="project" value="UniProtKB-KW"/>
</dbReference>
<evidence type="ECO:0000313" key="11">
    <source>
        <dbReference type="EMBL" id="ODQ77949.1"/>
    </source>
</evidence>
<dbReference type="Pfam" id="PF13423">
    <property type="entry name" value="UCH_1"/>
    <property type="match status" value="1"/>
</dbReference>
<dbReference type="InterPro" id="IPR012337">
    <property type="entry name" value="RNaseH-like_sf"/>
</dbReference>
<dbReference type="SUPFAM" id="SSF54001">
    <property type="entry name" value="Cysteine proteinases"/>
    <property type="match status" value="1"/>
</dbReference>
<dbReference type="FunFam" id="3.30.420.10:FF:000028">
    <property type="entry name" value="PAN2-PAN3 deadenylation complex catalytic subunit PAN2"/>
    <property type="match status" value="1"/>
</dbReference>
<feature type="domain" description="USP" evidence="10">
    <location>
        <begin position="427"/>
        <end position="760"/>
    </location>
</feature>
<keyword evidence="12" id="KW-1185">Reference proteome</keyword>
<keyword evidence="9" id="KW-0269">Exonuclease</keyword>
<dbReference type="CDD" id="cd06143">
    <property type="entry name" value="PAN2_exo"/>
    <property type="match status" value="1"/>
</dbReference>
<dbReference type="InterPro" id="IPR028889">
    <property type="entry name" value="USP"/>
</dbReference>
<dbReference type="Pfam" id="PF20770">
    <property type="entry name" value="PAN2_N"/>
    <property type="match status" value="1"/>
</dbReference>
<dbReference type="AlphaFoldDB" id="A0A1E3QJU0"/>
<dbReference type="OrthoDB" id="16516at2759"/>
<dbReference type="GO" id="GO:0031251">
    <property type="term" value="C:PAN complex"/>
    <property type="evidence" value="ECO:0007669"/>
    <property type="project" value="TreeGrafter"/>
</dbReference>
<dbReference type="GO" id="GO:0000289">
    <property type="term" value="P:nuclear-transcribed mRNA poly(A) tail shortening"/>
    <property type="evidence" value="ECO:0007669"/>
    <property type="project" value="TreeGrafter"/>
</dbReference>
<evidence type="ECO:0000259" key="10">
    <source>
        <dbReference type="PROSITE" id="PS50235"/>
    </source>
</evidence>
<dbReference type="InterPro" id="IPR015943">
    <property type="entry name" value="WD40/YVTN_repeat-like_dom_sf"/>
</dbReference>
<dbReference type="SUPFAM" id="SSF53098">
    <property type="entry name" value="Ribonuclease H-like"/>
    <property type="match status" value="1"/>
</dbReference>
<dbReference type="PANTHER" id="PTHR15728">
    <property type="entry name" value="DEADENYLATION COMPLEX CATALYTIC SUBUNIT PAN2"/>
    <property type="match status" value="1"/>
</dbReference>
<keyword evidence="7" id="KW-0479">Metal-binding</keyword>
<evidence type="ECO:0000256" key="6">
    <source>
        <dbReference type="ARBA" id="ARBA00022722"/>
    </source>
</evidence>
<dbReference type="Gene3D" id="3.90.70.10">
    <property type="entry name" value="Cysteine proteinases"/>
    <property type="match status" value="1"/>
</dbReference>
<keyword evidence="4" id="KW-0853">WD repeat</keyword>
<reference evidence="12" key="1">
    <citation type="submission" date="2016-05" db="EMBL/GenBank/DDBJ databases">
        <title>Comparative genomics of biotechnologically important yeasts.</title>
        <authorList>
            <consortium name="DOE Joint Genome Institute"/>
            <person name="Riley R."/>
            <person name="Haridas S."/>
            <person name="Wolfe K.H."/>
            <person name="Lopes M.R."/>
            <person name="Hittinger C.T."/>
            <person name="Goker M."/>
            <person name="Salamov A."/>
            <person name="Wisecaver J."/>
            <person name="Long T.M."/>
            <person name="Aerts A.L."/>
            <person name="Barry K."/>
            <person name="Choi C."/>
            <person name="Clum A."/>
            <person name="Coughlan A.Y."/>
            <person name="Deshpande S."/>
            <person name="Douglass A.P."/>
            <person name="Hanson S.J."/>
            <person name="Klenk H.-P."/>
            <person name="Labutti K."/>
            <person name="Lapidus A."/>
            <person name="Lindquist E."/>
            <person name="Lipzen A."/>
            <person name="Meier-Kolthoff J.P."/>
            <person name="Ohm R.A."/>
            <person name="Otillar R.P."/>
            <person name="Pangilinan J."/>
            <person name="Peng Y."/>
            <person name="Rokas A."/>
            <person name="Rosa C.A."/>
            <person name="Scheuner C."/>
            <person name="Sibirny A.A."/>
            <person name="Slot J.C."/>
            <person name="Stielow J.B."/>
            <person name="Sun H."/>
            <person name="Kurtzman C.P."/>
            <person name="Blackwell M."/>
            <person name="Grigoriev I.V."/>
            <person name="Jeffries T.W."/>
        </authorList>
    </citation>
    <scope>NUCLEOTIDE SEQUENCE [LARGE SCALE GENOMIC DNA]</scope>
    <source>
        <strain evidence="12">NRRL Y-12698</strain>
    </source>
</reference>
<dbReference type="InterPro" id="IPR013520">
    <property type="entry name" value="Ribonucl_H"/>
</dbReference>
<comment type="subcellular location">
    <subcellularLocation>
        <location evidence="2">Cytoplasm</location>
    </subcellularLocation>
</comment>
<name>A0A1E3QJU0_9ASCO</name>
<dbReference type="STRING" id="984486.A0A1E3QJU0"/>
<organism evidence="11 12">
    <name type="scientific">Babjeviella inositovora NRRL Y-12698</name>
    <dbReference type="NCBI Taxonomy" id="984486"/>
    <lineage>
        <taxon>Eukaryota</taxon>
        <taxon>Fungi</taxon>
        <taxon>Dikarya</taxon>
        <taxon>Ascomycota</taxon>
        <taxon>Saccharomycotina</taxon>
        <taxon>Pichiomycetes</taxon>
        <taxon>Serinales incertae sedis</taxon>
        <taxon>Babjeviella</taxon>
    </lineage>
</organism>
<keyword evidence="3" id="KW-0963">Cytoplasm</keyword>
<dbReference type="Proteomes" id="UP000094336">
    <property type="component" value="Unassembled WGS sequence"/>
</dbReference>
<gene>
    <name evidence="11" type="ORF">BABINDRAFT_163000</name>
</gene>
<evidence type="ECO:0000256" key="2">
    <source>
        <dbReference type="ARBA" id="ARBA00004496"/>
    </source>
</evidence>